<gene>
    <name evidence="1" type="ORF">GlitD10_2024</name>
</gene>
<proteinExistence type="predicted"/>
<dbReference type="KEGG" id="glt:GlitD10_2024"/>
<dbReference type="Proteomes" id="UP000180235">
    <property type="component" value="Chromosome"/>
</dbReference>
<dbReference type="OrthoDB" id="582058at2"/>
<name>A0A1J0AEH9_9CYAN</name>
<dbReference type="EMBL" id="CP017675">
    <property type="protein sequence ID" value="APB34350.1"/>
    <property type="molecule type" value="Genomic_DNA"/>
</dbReference>
<dbReference type="AlphaFoldDB" id="A0A1J0AEH9"/>
<protein>
    <submittedName>
        <fullName evidence="1">Uncharacterized protein</fullName>
    </submittedName>
</protein>
<keyword evidence="2" id="KW-1185">Reference proteome</keyword>
<organism evidence="1 2">
    <name type="scientific">Gloeomargarita lithophora Alchichica-D10</name>
    <dbReference type="NCBI Taxonomy" id="1188229"/>
    <lineage>
        <taxon>Bacteria</taxon>
        <taxon>Bacillati</taxon>
        <taxon>Cyanobacteriota</taxon>
        <taxon>Cyanophyceae</taxon>
        <taxon>Gloeomargaritales</taxon>
        <taxon>Gloeomargaritaceae</taxon>
        <taxon>Gloeomargarita</taxon>
    </lineage>
</organism>
<evidence type="ECO:0000313" key="2">
    <source>
        <dbReference type="Proteomes" id="UP000180235"/>
    </source>
</evidence>
<reference evidence="1 2" key="1">
    <citation type="submission" date="2016-10" db="EMBL/GenBank/DDBJ databases">
        <title>Description of Gloeomargarita lithophora gen. nov., sp. nov., a thylakoid-bearing basal-branching cyanobacterium with intracellular carbonates, and proposal for Gloeomargaritales ord. nov.</title>
        <authorList>
            <person name="Moreira D."/>
            <person name="Tavera R."/>
            <person name="Benzerara K."/>
            <person name="Skouri-Panet F."/>
            <person name="Couradeau E."/>
            <person name="Gerard E."/>
            <person name="Loussert C."/>
            <person name="Novelo E."/>
            <person name="Zivanovic Y."/>
            <person name="Lopez-Garcia P."/>
        </authorList>
    </citation>
    <scope>NUCLEOTIDE SEQUENCE [LARGE SCALE GENOMIC DNA]</scope>
    <source>
        <strain evidence="1 2">D10</strain>
    </source>
</reference>
<dbReference type="STRING" id="1188229.GlitD10_2024"/>
<evidence type="ECO:0000313" key="1">
    <source>
        <dbReference type="EMBL" id="APB34350.1"/>
    </source>
</evidence>
<dbReference type="RefSeq" id="WP_157776226.1">
    <property type="nucleotide sequence ID" value="NZ_CP017675.1"/>
</dbReference>
<accession>A0A1J0AEH9</accession>
<sequence>MSSVSDSWFCSEKIAELLKVSKKITLDIHALKVAGDELNIRDYTLVSASLRQGVAKFLDIWHAWIEISDSFPKQAQEFINSSDYPQQLTACLEACEVPFSGDFPHYDIPPFKLSIRLDDPLAKLSMGRKSYQTHSLAPMTLAAWVAKNYKTLINSSFNRDRFCKELINVYPYLSQGDWGMPVPIKEVYTLLTLKTETKQDYPESRFIFDLSRLLEQYEISYNEYRFDFSPHKQRNKNYTVVNHQGRERAIGNMTIRKMAELAQDMQPIE</sequence>